<evidence type="ECO:0008006" key="5">
    <source>
        <dbReference type="Google" id="ProtNLM"/>
    </source>
</evidence>
<feature type="region of interest" description="Disordered" evidence="1">
    <location>
        <begin position="29"/>
        <end position="61"/>
    </location>
</feature>
<feature type="chain" id="PRO_5046169701" description="Lipoprotein" evidence="2">
    <location>
        <begin position="26"/>
        <end position="195"/>
    </location>
</feature>
<keyword evidence="4" id="KW-1185">Reference proteome</keyword>
<dbReference type="PROSITE" id="PS51257">
    <property type="entry name" value="PROKAR_LIPOPROTEIN"/>
    <property type="match status" value="1"/>
</dbReference>
<evidence type="ECO:0000256" key="1">
    <source>
        <dbReference type="SAM" id="MobiDB-lite"/>
    </source>
</evidence>
<accession>A0ABX7IHN7</accession>
<proteinExistence type="predicted"/>
<evidence type="ECO:0000256" key="2">
    <source>
        <dbReference type="SAM" id="SignalP"/>
    </source>
</evidence>
<gene>
    <name evidence="3" type="ORF">JTE88_00360</name>
</gene>
<evidence type="ECO:0000313" key="3">
    <source>
        <dbReference type="EMBL" id="QRV02250.1"/>
    </source>
</evidence>
<dbReference type="Proteomes" id="UP000602653">
    <property type="component" value="Chromosome"/>
</dbReference>
<keyword evidence="2" id="KW-0732">Signal</keyword>
<name>A0ABX7IHN7_9ACTO</name>
<sequence>MKYSASRTILALSLPFLLLTGCATGQEQNTQNSTAKMPDSFAQTEPDKPKVQIPEQDPGSEGCADMDKLLIDFIDNSPQGKAFTDAQLNGASDISIVWRDFVDVFVEQHEPALEEISHADESAFEAYSALHSYRSINNDLVAGKISEYVDGKSAEEAIKLGEEPERNPQFDQAITELTQSHITLTTCLPHWPVVF</sequence>
<reference evidence="3 4" key="1">
    <citation type="submission" date="2021-02" db="EMBL/GenBank/DDBJ databases">
        <title>Complete Genome Sequence of Arcanobacterium phocisimile strain DSM 26142T from a harbour seal.</title>
        <authorList>
            <person name="Borowiak M."/>
            <person name="Alssahen M."/>
            <person name="Malorny B."/>
            <person name="Laemmler C."/>
            <person name="Siebert U."/>
            <person name="Ploetz M."/>
            <person name="Abdulmawjood A."/>
        </authorList>
    </citation>
    <scope>NUCLEOTIDE SEQUENCE [LARGE SCALE GENOMIC DNA]</scope>
    <source>
        <strain evidence="3 4">DSM 26142</strain>
    </source>
</reference>
<dbReference type="EMBL" id="CP070228">
    <property type="protein sequence ID" value="QRV02250.1"/>
    <property type="molecule type" value="Genomic_DNA"/>
</dbReference>
<feature type="signal peptide" evidence="2">
    <location>
        <begin position="1"/>
        <end position="25"/>
    </location>
</feature>
<protein>
    <recommendedName>
        <fullName evidence="5">Lipoprotein</fullName>
    </recommendedName>
</protein>
<evidence type="ECO:0000313" key="4">
    <source>
        <dbReference type="Proteomes" id="UP000602653"/>
    </source>
</evidence>
<dbReference type="RefSeq" id="WP_204424598.1">
    <property type="nucleotide sequence ID" value="NZ_CP070228.1"/>
</dbReference>
<organism evidence="3 4">
    <name type="scientific">Arcanobacterium phocisimile</name>
    <dbReference type="NCBI Taxonomy" id="1302235"/>
    <lineage>
        <taxon>Bacteria</taxon>
        <taxon>Bacillati</taxon>
        <taxon>Actinomycetota</taxon>
        <taxon>Actinomycetes</taxon>
        <taxon>Actinomycetales</taxon>
        <taxon>Actinomycetaceae</taxon>
        <taxon>Arcanobacterium</taxon>
    </lineage>
</organism>